<keyword evidence="6 9" id="KW-0333">Golgi apparatus</keyword>
<proteinExistence type="inferred from homology"/>
<keyword evidence="8 9" id="KW-0325">Glycoprotein</keyword>
<dbReference type="Pfam" id="PF03567">
    <property type="entry name" value="Sulfotransfer_2"/>
    <property type="match status" value="1"/>
</dbReference>
<evidence type="ECO:0000256" key="7">
    <source>
        <dbReference type="ARBA" id="ARBA00023136"/>
    </source>
</evidence>
<comment type="subcellular location">
    <subcellularLocation>
        <location evidence="1 9">Golgi apparatus membrane</location>
        <topology evidence="1 9">Single-pass type II membrane protein</topology>
    </subcellularLocation>
</comment>
<dbReference type="EMBL" id="JACVVK020000027">
    <property type="protein sequence ID" value="KAK7502254.1"/>
    <property type="molecule type" value="Genomic_DNA"/>
</dbReference>
<accession>A0ABD0LTB5</accession>
<evidence type="ECO:0000256" key="6">
    <source>
        <dbReference type="ARBA" id="ARBA00023034"/>
    </source>
</evidence>
<reference evidence="10 11" key="1">
    <citation type="journal article" date="2023" name="Sci. Data">
        <title>Genome assembly of the Korean intertidal mud-creeper Batillaria attramentaria.</title>
        <authorList>
            <person name="Patra A.K."/>
            <person name="Ho P.T."/>
            <person name="Jun S."/>
            <person name="Lee S.J."/>
            <person name="Kim Y."/>
            <person name="Won Y.J."/>
        </authorList>
    </citation>
    <scope>NUCLEOTIDE SEQUENCE [LARGE SCALE GENOMIC DNA]</scope>
    <source>
        <strain evidence="10">Wonlab-2016</strain>
    </source>
</reference>
<evidence type="ECO:0000256" key="2">
    <source>
        <dbReference type="ARBA" id="ARBA00006339"/>
    </source>
</evidence>
<dbReference type="Proteomes" id="UP001519460">
    <property type="component" value="Unassembled WGS sequence"/>
</dbReference>
<dbReference type="GO" id="GO:0008146">
    <property type="term" value="F:sulfotransferase activity"/>
    <property type="evidence" value="ECO:0007669"/>
    <property type="project" value="UniProtKB-ARBA"/>
</dbReference>
<evidence type="ECO:0000256" key="1">
    <source>
        <dbReference type="ARBA" id="ARBA00004323"/>
    </source>
</evidence>
<evidence type="ECO:0000256" key="3">
    <source>
        <dbReference type="ARBA" id="ARBA00022679"/>
    </source>
</evidence>
<organism evidence="10 11">
    <name type="scientific">Batillaria attramentaria</name>
    <dbReference type="NCBI Taxonomy" id="370345"/>
    <lineage>
        <taxon>Eukaryota</taxon>
        <taxon>Metazoa</taxon>
        <taxon>Spiralia</taxon>
        <taxon>Lophotrochozoa</taxon>
        <taxon>Mollusca</taxon>
        <taxon>Gastropoda</taxon>
        <taxon>Caenogastropoda</taxon>
        <taxon>Sorbeoconcha</taxon>
        <taxon>Cerithioidea</taxon>
        <taxon>Batillariidae</taxon>
        <taxon>Batillaria</taxon>
    </lineage>
</organism>
<dbReference type="AlphaFoldDB" id="A0ABD0LTB5"/>
<name>A0ABD0LTB5_9CAEN</name>
<keyword evidence="5" id="KW-1133">Transmembrane helix</keyword>
<dbReference type="PANTHER" id="PTHR12137:SF54">
    <property type="entry name" value="CARBOHYDRATE SULFOTRANSFERASE"/>
    <property type="match status" value="1"/>
</dbReference>
<sequence length="376" mass="43595">MLSATHVERRKRCESTCRLSQGGFVDRMISHAGTRTAYCVVPKASCTFWLSVFRFLHNDTGNATFRSPLDIPRGEVHAFDHFRTRFKGIKPGEHRPEGLDGYLRFMFVRDPYSRLWSSYIDKHFLLDFWSTEGPMIAKFFRSGAGSKGPFGGSKWNSKCSSGHISFAEFLAYVADNGQRAPQKLNEHWRPVEYLCNPCAFCPQVIGRMDTFKADSAPVLRQMNLTWILDGRESSGQTLHQMLTLIKDNFRYLGGEWFHDKKSYTSCMNATVLAPRLWSAYQLYGYLPNHWDFPAKEFLKSPTKDRLIAIVTRTHDRMTPAIRKSLSKQRRTAMENAYRAVPMDVLERISSLYLYEFLTFDYEVRPLELFGKRYEQS</sequence>
<dbReference type="EC" id="2.8.2.-" evidence="9"/>
<dbReference type="GO" id="GO:0000139">
    <property type="term" value="C:Golgi membrane"/>
    <property type="evidence" value="ECO:0007669"/>
    <property type="project" value="UniProtKB-SubCell"/>
</dbReference>
<gene>
    <name evidence="10" type="ORF">BaRGS_00006618</name>
</gene>
<keyword evidence="11" id="KW-1185">Reference proteome</keyword>
<keyword evidence="4" id="KW-0812">Transmembrane</keyword>
<keyword evidence="9" id="KW-0119">Carbohydrate metabolism</keyword>
<evidence type="ECO:0000256" key="4">
    <source>
        <dbReference type="ARBA" id="ARBA00022692"/>
    </source>
</evidence>
<evidence type="ECO:0000313" key="11">
    <source>
        <dbReference type="Proteomes" id="UP001519460"/>
    </source>
</evidence>
<keyword evidence="3 9" id="KW-0808">Transferase</keyword>
<dbReference type="PANTHER" id="PTHR12137">
    <property type="entry name" value="CARBOHYDRATE SULFOTRANSFERASE"/>
    <property type="match status" value="1"/>
</dbReference>
<evidence type="ECO:0000256" key="9">
    <source>
        <dbReference type="RuleBase" id="RU364020"/>
    </source>
</evidence>
<evidence type="ECO:0000256" key="8">
    <source>
        <dbReference type="ARBA" id="ARBA00023180"/>
    </source>
</evidence>
<comment type="caution">
    <text evidence="10">The sequence shown here is derived from an EMBL/GenBank/DDBJ whole genome shotgun (WGS) entry which is preliminary data.</text>
</comment>
<evidence type="ECO:0000256" key="5">
    <source>
        <dbReference type="ARBA" id="ARBA00022989"/>
    </source>
</evidence>
<comment type="similarity">
    <text evidence="2 9">Belongs to the sulfotransferase 2 family.</text>
</comment>
<dbReference type="InterPro" id="IPR005331">
    <property type="entry name" value="Sulfotransferase"/>
</dbReference>
<evidence type="ECO:0000313" key="10">
    <source>
        <dbReference type="EMBL" id="KAK7502254.1"/>
    </source>
</evidence>
<protein>
    <recommendedName>
        <fullName evidence="9">Carbohydrate sulfotransferase</fullName>
        <ecNumber evidence="9">2.8.2.-</ecNumber>
    </recommendedName>
</protein>
<dbReference type="InterPro" id="IPR018011">
    <property type="entry name" value="Carb_sulfotrans_8-10"/>
</dbReference>
<keyword evidence="7" id="KW-0472">Membrane</keyword>
<keyword evidence="9" id="KW-0735">Signal-anchor</keyword>